<keyword evidence="4" id="KW-0547">Nucleotide-binding</keyword>
<dbReference type="InterPro" id="IPR025202">
    <property type="entry name" value="PLD-like_dom"/>
</dbReference>
<sequence length="956" mass="109745">MKSLQHTLADDLVFGFLDRTQPSEQIFHPKLIANVDENVMLTAIKQELHRCTDFTFSVAFITPAALALLKESLLQFQGRGRIITSRYLDFNQPDVFRELLLLNNVEVFIHDDRDAGFHAKGYVFDAPDGITAIVGSSNLTDKALLKNHEWNLRFSAFPGGDIALQLRQALDQQVQRSQPLTPDWIRDYENDRKQPVFRGLTRDQRPTQKRILPNAMQSEALDAIDEMQSAGARRALVISATGTGKTILAALAVRASAPKRLLFIAHREQILDKAREEFIRVLDEKREQFGLFVGRHKHFDCKYVFASIQSLSSKGILEAIGPRDFDYVIIDEVHRSGAGTYRRVIDHLKPDFLLGLTATPERADQFNVFELFDHNVPYEIRLQKALEADMLVPFHYYGVTDYSLDGAEINEKTELHRLVAEERVRYVVEMLRKYGHPNGVCGLMFCSRRKEAEELSKLFNQQELHGRPLRTVPLSGEHSVEHRNETIRKLEAGELDYILTVDILNEGVDIPAVNQIVMLRPTQSAIVFTQQLGRGLRKAKNKDHLRVIDFIANYKNNYMIPVALFGDNSRSKDRLRKALVSRKGNNAIAGLSSVNFDRIAEERILNAIDKAPLNHLSEMKKEILALQARLNRVPKLFDFAVYDSVEPLILATKVPSVKNYWDLLVRVGLRKDCPTKQQRHYLNFLSKEILPGKRPHELVLLKYLLDHHQISTVEFSTLLSNEGFDADEATIESALRVLDYSFYVKTLFGESPLIERDAGMNHLSADFQKALEDPTFEANVRDVIRTGLFTSAEVYGHADSLVLNNKYTRREVTRLLRYPKDKSETIFGYAANEDTQTIPIFVTYRKDHRFSEETSYEDAFESEDLLRWYTRRNRRLDSPEVQRLLSGEYRMPLFAQRSKDEGDVFYYLGDVLPTDRKQERMETSKGKVDIVQIDLKLQDPVSPELYRYFTADGELT</sequence>
<dbReference type="PANTHER" id="PTHR47396:SF1">
    <property type="entry name" value="ATP-DEPENDENT HELICASE IRC3-RELATED"/>
    <property type="match status" value="1"/>
</dbReference>
<feature type="domain" description="Helicase ATP-binding" evidence="2">
    <location>
        <begin position="226"/>
        <end position="378"/>
    </location>
</feature>
<dbReference type="InterPro" id="IPR006935">
    <property type="entry name" value="Helicase/UvrB_N"/>
</dbReference>
<evidence type="ECO:0000259" key="2">
    <source>
        <dbReference type="PROSITE" id="PS51192"/>
    </source>
</evidence>
<dbReference type="Pfam" id="PF11907">
    <property type="entry name" value="DUF3427"/>
    <property type="match status" value="1"/>
</dbReference>
<keyword evidence="4" id="KW-0067">ATP-binding</keyword>
<dbReference type="AlphaFoldDB" id="A0A3G6IZR4"/>
<evidence type="ECO:0000259" key="3">
    <source>
        <dbReference type="PROSITE" id="PS51194"/>
    </source>
</evidence>
<dbReference type="REBASE" id="281429">
    <property type="entry name" value="CgeW8ORF4350P"/>
</dbReference>
<dbReference type="SUPFAM" id="SSF52540">
    <property type="entry name" value="P-loop containing nucleoside triphosphate hydrolases"/>
    <property type="match status" value="1"/>
</dbReference>
<dbReference type="GO" id="GO:0006793">
    <property type="term" value="P:phosphorus metabolic process"/>
    <property type="evidence" value="ECO:0007669"/>
    <property type="project" value="UniProtKB-ARBA"/>
</dbReference>
<dbReference type="CDD" id="cd18799">
    <property type="entry name" value="SF2_C_EcoAI-like"/>
    <property type="match status" value="1"/>
</dbReference>
<gene>
    <name evidence="4" type="primary">srmB</name>
    <name evidence="4" type="ORF">CGERO_04350</name>
</gene>
<keyword evidence="5" id="KW-1185">Reference proteome</keyword>
<name>A0A3G6IZR4_9CORY</name>
<dbReference type="Pfam" id="PF04851">
    <property type="entry name" value="ResIII"/>
    <property type="match status" value="1"/>
</dbReference>
<dbReference type="PROSITE" id="PS51192">
    <property type="entry name" value="HELICASE_ATP_BIND_1"/>
    <property type="match status" value="1"/>
</dbReference>
<dbReference type="Pfam" id="PF26350">
    <property type="entry name" value="DUF8090"/>
    <property type="match status" value="1"/>
</dbReference>
<dbReference type="GO" id="GO:0003724">
    <property type="term" value="F:RNA helicase activity"/>
    <property type="evidence" value="ECO:0007669"/>
    <property type="project" value="UniProtKB-EC"/>
</dbReference>
<reference evidence="4 5" key="1">
    <citation type="submission" date="2018-11" db="EMBL/GenBank/DDBJ databases">
        <authorList>
            <person name="Kleinhagauer T."/>
            <person name="Glaeser S.P."/>
            <person name="Spergser J."/>
            <person name="Ruckert C."/>
            <person name="Kaempfer P."/>
            <person name="Busse H.-J."/>
        </authorList>
    </citation>
    <scope>NUCLEOTIDE SEQUENCE [LARGE SCALE GENOMIC DNA]</scope>
    <source>
        <strain evidence="4 5">W8</strain>
    </source>
</reference>
<dbReference type="GO" id="GO:0016787">
    <property type="term" value="F:hydrolase activity"/>
    <property type="evidence" value="ECO:0007669"/>
    <property type="project" value="UniProtKB-KW"/>
</dbReference>
<proteinExistence type="predicted"/>
<dbReference type="InterPro" id="IPR021835">
    <property type="entry name" value="DUF3427"/>
</dbReference>
<dbReference type="GO" id="GO:0005524">
    <property type="term" value="F:ATP binding"/>
    <property type="evidence" value="ECO:0007669"/>
    <property type="project" value="InterPro"/>
</dbReference>
<dbReference type="EMBL" id="CP033897">
    <property type="protein sequence ID" value="AZA11187.1"/>
    <property type="molecule type" value="Genomic_DNA"/>
</dbReference>
<dbReference type="InterPro" id="IPR014001">
    <property type="entry name" value="Helicase_ATP-bd"/>
</dbReference>
<dbReference type="InterPro" id="IPR001650">
    <property type="entry name" value="Helicase_C-like"/>
</dbReference>
<dbReference type="KEGG" id="cgk:CGERO_04350"/>
<dbReference type="Gene3D" id="3.30.870.10">
    <property type="entry name" value="Endonuclease Chain A"/>
    <property type="match status" value="1"/>
</dbReference>
<dbReference type="RefSeq" id="WP_245998885.1">
    <property type="nucleotide sequence ID" value="NZ_CP033897.1"/>
</dbReference>
<keyword evidence="4" id="KW-0378">Hydrolase</keyword>
<dbReference type="CDD" id="cd18032">
    <property type="entry name" value="DEXHc_RE_I_III_res"/>
    <property type="match status" value="1"/>
</dbReference>
<dbReference type="InterPro" id="IPR058403">
    <property type="entry name" value="DUF8090"/>
</dbReference>
<feature type="domain" description="Helicase C-terminal" evidence="3">
    <location>
        <begin position="426"/>
        <end position="599"/>
    </location>
</feature>
<protein>
    <submittedName>
        <fullName evidence="4">ATP-dependent RNA helicase SrmB</fullName>
        <ecNumber evidence="4">3.6.4.13</ecNumber>
    </submittedName>
</protein>
<dbReference type="SMART" id="SM00490">
    <property type="entry name" value="HELICc"/>
    <property type="match status" value="1"/>
</dbReference>
<dbReference type="Gene3D" id="3.40.50.300">
    <property type="entry name" value="P-loop containing nucleotide triphosphate hydrolases"/>
    <property type="match status" value="2"/>
</dbReference>
<dbReference type="InterPro" id="IPR001736">
    <property type="entry name" value="PLipase_D/transphosphatidylase"/>
</dbReference>
<dbReference type="SMART" id="SM00487">
    <property type="entry name" value="DEXDc"/>
    <property type="match status" value="1"/>
</dbReference>
<dbReference type="PROSITE" id="PS51194">
    <property type="entry name" value="HELICASE_CTER"/>
    <property type="match status" value="1"/>
</dbReference>
<organism evidence="4 5">
    <name type="scientific">Corynebacterium gerontici</name>
    <dbReference type="NCBI Taxonomy" id="2079234"/>
    <lineage>
        <taxon>Bacteria</taxon>
        <taxon>Bacillati</taxon>
        <taxon>Actinomycetota</taxon>
        <taxon>Actinomycetes</taxon>
        <taxon>Mycobacteriales</taxon>
        <taxon>Corynebacteriaceae</taxon>
        <taxon>Corynebacterium</taxon>
    </lineage>
</organism>
<dbReference type="Pfam" id="PF00271">
    <property type="entry name" value="Helicase_C"/>
    <property type="match status" value="1"/>
</dbReference>
<dbReference type="Proteomes" id="UP000271587">
    <property type="component" value="Chromosome"/>
</dbReference>
<dbReference type="Pfam" id="PF13091">
    <property type="entry name" value="PLDc_2"/>
    <property type="match status" value="1"/>
</dbReference>
<dbReference type="InterPro" id="IPR050742">
    <property type="entry name" value="Helicase_Restrict-Modif_Enz"/>
</dbReference>
<dbReference type="GO" id="GO:0005829">
    <property type="term" value="C:cytosol"/>
    <property type="evidence" value="ECO:0007669"/>
    <property type="project" value="TreeGrafter"/>
</dbReference>
<accession>A0A3G6IZR4</accession>
<dbReference type="GO" id="GO:0003677">
    <property type="term" value="F:DNA binding"/>
    <property type="evidence" value="ECO:0007669"/>
    <property type="project" value="InterPro"/>
</dbReference>
<keyword evidence="4" id="KW-0347">Helicase</keyword>
<dbReference type="CDD" id="cd09204">
    <property type="entry name" value="PLDc_N_DEXD_b2"/>
    <property type="match status" value="1"/>
</dbReference>
<feature type="domain" description="PLD phosphodiesterase" evidence="1">
    <location>
        <begin position="113"/>
        <end position="143"/>
    </location>
</feature>
<evidence type="ECO:0000313" key="5">
    <source>
        <dbReference type="Proteomes" id="UP000271587"/>
    </source>
</evidence>
<dbReference type="PANTHER" id="PTHR47396">
    <property type="entry name" value="TYPE I RESTRICTION ENZYME ECOKI R PROTEIN"/>
    <property type="match status" value="1"/>
</dbReference>
<dbReference type="EC" id="3.6.4.13" evidence="4"/>
<dbReference type="PROSITE" id="PS50035">
    <property type="entry name" value="PLD"/>
    <property type="match status" value="1"/>
</dbReference>
<dbReference type="InterPro" id="IPR027417">
    <property type="entry name" value="P-loop_NTPase"/>
</dbReference>
<evidence type="ECO:0000313" key="4">
    <source>
        <dbReference type="EMBL" id="AZA11187.1"/>
    </source>
</evidence>
<dbReference type="SUPFAM" id="SSF56024">
    <property type="entry name" value="Phospholipase D/nuclease"/>
    <property type="match status" value="1"/>
</dbReference>
<evidence type="ECO:0000259" key="1">
    <source>
        <dbReference type="PROSITE" id="PS50035"/>
    </source>
</evidence>